<reference evidence="3 4" key="1">
    <citation type="submission" date="2018-12" db="EMBL/GenBank/DDBJ databases">
        <authorList>
            <consortium name="Pathogen Informatics"/>
        </authorList>
    </citation>
    <scope>NUCLEOTIDE SEQUENCE [LARGE SCALE GENOMIC DNA]</scope>
    <source>
        <strain evidence="3 4">NCTC13071</strain>
    </source>
</reference>
<dbReference type="InterPro" id="IPR012042">
    <property type="entry name" value="NeuTTM/CthTTM-like"/>
</dbReference>
<dbReference type="Proteomes" id="UP000274578">
    <property type="component" value="Chromosome 1"/>
</dbReference>
<dbReference type="KEGG" id="poc:NCTC13071_02569"/>
<name>A0A3S4T7F4_9BACT</name>
<feature type="domain" description="CYTH" evidence="2">
    <location>
        <begin position="4"/>
        <end position="152"/>
    </location>
</feature>
<dbReference type="SUPFAM" id="SSF55154">
    <property type="entry name" value="CYTH-like phosphatases"/>
    <property type="match status" value="1"/>
</dbReference>
<dbReference type="PIRSF" id="PIRSF016487">
    <property type="entry name" value="CYTH_UCP016487"/>
    <property type="match status" value="1"/>
</dbReference>
<evidence type="ECO:0000259" key="2">
    <source>
        <dbReference type="PROSITE" id="PS51707"/>
    </source>
</evidence>
<proteinExistence type="predicted"/>
<dbReference type="Gene3D" id="2.40.320.10">
    <property type="entry name" value="Hypothetical Protein Pfu-838710-001"/>
    <property type="match status" value="1"/>
</dbReference>
<dbReference type="InterPro" id="IPR033469">
    <property type="entry name" value="CYTH-like_dom_sf"/>
</dbReference>
<gene>
    <name evidence="3" type="ORF">NCTC13071_02569</name>
</gene>
<dbReference type="InterPro" id="IPR023577">
    <property type="entry name" value="CYTH_domain"/>
</dbReference>
<dbReference type="SMART" id="SM01118">
    <property type="entry name" value="CYTH"/>
    <property type="match status" value="1"/>
</dbReference>
<dbReference type="EMBL" id="LR134384">
    <property type="protein sequence ID" value="VEH16532.1"/>
    <property type="molecule type" value="Genomic_DNA"/>
</dbReference>
<sequence length="167" mass="19336">MSSGLEIERKFLVKKGGNYRDAAFNCTHIKQGYIPAEGATVRIRLRDDRAFLTIKGRSTNHGLSRYEFEKEITPDEAEHLMALCKGGVIDKHRYLVKSGCHTFEVDEFHGDNDGLVMAEVELQNEAEPYEKPDFIGMEVTGDKRFYNSHMLQFPFKLWRNTLPEEYR</sequence>
<feature type="active site" description="Proton acceptor" evidence="1">
    <location>
        <position position="33"/>
    </location>
</feature>
<dbReference type="PANTHER" id="PTHR40114:SF1">
    <property type="entry name" value="SLR0698 PROTEIN"/>
    <property type="match status" value="1"/>
</dbReference>
<organism evidence="3 4">
    <name type="scientific">Segatella oris</name>
    <dbReference type="NCBI Taxonomy" id="28135"/>
    <lineage>
        <taxon>Bacteria</taxon>
        <taxon>Pseudomonadati</taxon>
        <taxon>Bacteroidota</taxon>
        <taxon>Bacteroidia</taxon>
        <taxon>Bacteroidales</taxon>
        <taxon>Prevotellaceae</taxon>
        <taxon>Segatella</taxon>
    </lineage>
</organism>
<evidence type="ECO:0000313" key="3">
    <source>
        <dbReference type="EMBL" id="VEH16532.1"/>
    </source>
</evidence>
<dbReference type="GeneID" id="85013298"/>
<accession>A0A3S4T7F4</accession>
<dbReference type="AlphaFoldDB" id="A0A3S4T7F4"/>
<evidence type="ECO:0000313" key="4">
    <source>
        <dbReference type="Proteomes" id="UP000274578"/>
    </source>
</evidence>
<dbReference type="PANTHER" id="PTHR40114">
    <property type="entry name" value="SLR0698 PROTEIN"/>
    <property type="match status" value="1"/>
</dbReference>
<dbReference type="Pfam" id="PF01928">
    <property type="entry name" value="CYTH"/>
    <property type="match status" value="1"/>
</dbReference>
<evidence type="ECO:0000256" key="1">
    <source>
        <dbReference type="PIRSR" id="PIRSR016487-1"/>
    </source>
</evidence>
<dbReference type="CDD" id="cd07891">
    <property type="entry name" value="CYTH-like_CthTTM-like_1"/>
    <property type="match status" value="1"/>
</dbReference>
<dbReference type="PROSITE" id="PS51707">
    <property type="entry name" value="CYTH"/>
    <property type="match status" value="1"/>
</dbReference>
<protein>
    <submittedName>
        <fullName evidence="3">Uncharacterized protein conserved in bacteria</fullName>
    </submittedName>
</protein>
<dbReference type="RefSeq" id="WP_018920600.1">
    <property type="nucleotide sequence ID" value="NZ_LR134384.1"/>
</dbReference>